<gene>
    <name evidence="2" type="ORF">B0J11DRAFT_507602</name>
</gene>
<evidence type="ECO:0000313" key="3">
    <source>
        <dbReference type="Proteomes" id="UP000700596"/>
    </source>
</evidence>
<sequence>MPKRLDLKKGRKPAKKANATKMNPASPKPEKVNKPEVLAQQDAPGKGDGGSIRERKVRAPRKRLCAWNDNDWRQVVLGVTHALAAGGIDFPWGIAAHYVSEGQVTGSALQQSILKLRDRQRKDPANRVPSIRMNWGLKHKELVTEYDDEVEDEPTPTEAHNIEENDEPLAELPLIHHPATVGFVETWNPLHHHPFLKSPTDYQPSIDHETDIGAPGPAHNVPKRAIPSQKKIKTGTATSRVPSRCPSRVAYRSTTSSERHHPYMRNHRSVKTETPEPGRIRLPLSDASLGQGNVRPLIASPPDFDPNHDRLANVDRNPMASHGVANANFGRNRFLTQNVVSSHPDEFGMPFLTPTDEAEEGMAQHDVRTVKDASMPSASGRAYVNGFMTQPGRSRFNHLGVDCPRSTQTQGLAEGDHLVNHVTNTVTSNTFYGTGAFVGNTANYSASINTFVNANAFDYVNVLNPLASNGDTMGNSHTMGYGINDPDFGLSGDYIDTNVLPKYEFIDPALITTATHQDLYELPGSDFDAQETQFADALTVEDIINAPFLPDS</sequence>
<dbReference type="OrthoDB" id="3903267at2759"/>
<accession>A0A9P9IKK1</accession>
<feature type="region of interest" description="Disordered" evidence="1">
    <location>
        <begin position="1"/>
        <end position="56"/>
    </location>
</feature>
<keyword evidence="3" id="KW-1185">Reference proteome</keyword>
<reference evidence="2" key="1">
    <citation type="journal article" date="2021" name="Nat. Commun.">
        <title>Genetic determinants of endophytism in the Arabidopsis root mycobiome.</title>
        <authorList>
            <person name="Mesny F."/>
            <person name="Miyauchi S."/>
            <person name="Thiergart T."/>
            <person name="Pickel B."/>
            <person name="Atanasova L."/>
            <person name="Karlsson M."/>
            <person name="Huettel B."/>
            <person name="Barry K.W."/>
            <person name="Haridas S."/>
            <person name="Chen C."/>
            <person name="Bauer D."/>
            <person name="Andreopoulos W."/>
            <person name="Pangilinan J."/>
            <person name="LaButti K."/>
            <person name="Riley R."/>
            <person name="Lipzen A."/>
            <person name="Clum A."/>
            <person name="Drula E."/>
            <person name="Henrissat B."/>
            <person name="Kohler A."/>
            <person name="Grigoriev I.V."/>
            <person name="Martin F.M."/>
            <person name="Hacquard S."/>
        </authorList>
    </citation>
    <scope>NUCLEOTIDE SEQUENCE</scope>
    <source>
        <strain evidence="2">MPI-CAGE-CH-0243</strain>
    </source>
</reference>
<evidence type="ECO:0000256" key="1">
    <source>
        <dbReference type="SAM" id="MobiDB-lite"/>
    </source>
</evidence>
<protein>
    <submittedName>
        <fullName evidence="2">Uncharacterized protein</fullName>
    </submittedName>
</protein>
<dbReference type="Proteomes" id="UP000700596">
    <property type="component" value="Unassembled WGS sequence"/>
</dbReference>
<evidence type="ECO:0000313" key="2">
    <source>
        <dbReference type="EMBL" id="KAH7122630.1"/>
    </source>
</evidence>
<organism evidence="2 3">
    <name type="scientific">Dendryphion nanum</name>
    <dbReference type="NCBI Taxonomy" id="256645"/>
    <lineage>
        <taxon>Eukaryota</taxon>
        <taxon>Fungi</taxon>
        <taxon>Dikarya</taxon>
        <taxon>Ascomycota</taxon>
        <taxon>Pezizomycotina</taxon>
        <taxon>Dothideomycetes</taxon>
        <taxon>Pleosporomycetidae</taxon>
        <taxon>Pleosporales</taxon>
        <taxon>Torulaceae</taxon>
        <taxon>Dendryphion</taxon>
    </lineage>
</organism>
<proteinExistence type="predicted"/>
<name>A0A9P9IKK1_9PLEO</name>
<dbReference type="EMBL" id="JAGMWT010000009">
    <property type="protein sequence ID" value="KAH7122630.1"/>
    <property type="molecule type" value="Genomic_DNA"/>
</dbReference>
<comment type="caution">
    <text evidence="2">The sequence shown here is derived from an EMBL/GenBank/DDBJ whole genome shotgun (WGS) entry which is preliminary data.</text>
</comment>
<feature type="region of interest" description="Disordered" evidence="1">
    <location>
        <begin position="230"/>
        <end position="260"/>
    </location>
</feature>
<dbReference type="AlphaFoldDB" id="A0A9P9IKK1"/>